<evidence type="ECO:0000259" key="1">
    <source>
        <dbReference type="Pfam" id="PF07638"/>
    </source>
</evidence>
<comment type="caution">
    <text evidence="2">The sequence shown here is derived from an EMBL/GenBank/DDBJ whole genome shotgun (WGS) entry which is preliminary data.</text>
</comment>
<dbReference type="EMBL" id="JAMQBK010000015">
    <property type="protein sequence ID" value="MCM2369988.1"/>
    <property type="molecule type" value="Genomic_DNA"/>
</dbReference>
<evidence type="ECO:0000313" key="3">
    <source>
        <dbReference type="Proteomes" id="UP001202961"/>
    </source>
</evidence>
<gene>
    <name evidence="2" type="ORF">NB063_05050</name>
</gene>
<dbReference type="InterPro" id="IPR053812">
    <property type="entry name" value="HTH_Sigma70_ECF-like"/>
</dbReference>
<sequence>MEQFDQSVTQWIDGVRSGRDDAAASLWDRYFRRLEGLARRKFGSASRRVVDEEDIALSVFDSLCAGVREGRFTQLRDRDDLWRLLVVLTARKAVDQVRRQTSQKRGGGLVRGASVFAGGDDNMPQSIEDFVAAEPTAEFVALLEEQFAGRLEQLTEPVQRQIATKKLEGESNEAIAQQLGVSIRTVERKLNLIRLTWAAE</sequence>
<evidence type="ECO:0000313" key="2">
    <source>
        <dbReference type="EMBL" id="MCM2369988.1"/>
    </source>
</evidence>
<dbReference type="InterPro" id="IPR036388">
    <property type="entry name" value="WH-like_DNA-bd_sf"/>
</dbReference>
<dbReference type="RefSeq" id="WP_250927656.1">
    <property type="nucleotide sequence ID" value="NZ_JAMQBK010000015.1"/>
</dbReference>
<dbReference type="InterPro" id="IPR016032">
    <property type="entry name" value="Sig_transdc_resp-reg_C-effctor"/>
</dbReference>
<dbReference type="Gene3D" id="1.10.10.10">
    <property type="entry name" value="Winged helix-like DNA-binding domain superfamily/Winged helix DNA-binding domain"/>
    <property type="match status" value="1"/>
</dbReference>
<reference evidence="2 3" key="1">
    <citation type="journal article" date="2022" name="Syst. Appl. Microbiol.">
        <title>Rhodopirellula aestuarii sp. nov., a novel member of the genus Rhodopirellula isolated from brackish sediments collected in the Tagus River estuary, Portugal.</title>
        <authorList>
            <person name="Vitorino I.R."/>
            <person name="Klimek D."/>
            <person name="Calusinska M."/>
            <person name="Lobo-da-Cunha A."/>
            <person name="Vasconcelos V."/>
            <person name="Lage O.M."/>
        </authorList>
    </citation>
    <scope>NUCLEOTIDE SEQUENCE [LARGE SCALE GENOMIC DNA]</scope>
    <source>
        <strain evidence="2 3">ICT_H3.1</strain>
    </source>
</reference>
<dbReference type="Proteomes" id="UP001202961">
    <property type="component" value="Unassembled WGS sequence"/>
</dbReference>
<dbReference type="Pfam" id="PF07638">
    <property type="entry name" value="Sigma70_ECF"/>
    <property type="match status" value="1"/>
</dbReference>
<name>A0ABT0TZG4_9BACT</name>
<protein>
    <submittedName>
        <fullName evidence="2">ECF-type sigma factor</fullName>
    </submittedName>
</protein>
<keyword evidence="3" id="KW-1185">Reference proteome</keyword>
<proteinExistence type="predicted"/>
<dbReference type="SUPFAM" id="SSF46894">
    <property type="entry name" value="C-terminal effector domain of the bipartite response regulators"/>
    <property type="match status" value="1"/>
</dbReference>
<feature type="domain" description="RNA polymerase sigma-70 ECF-like HTH" evidence="1">
    <location>
        <begin position="6"/>
        <end position="198"/>
    </location>
</feature>
<organism evidence="2 3">
    <name type="scientific">Aporhodopirellula aestuarii</name>
    <dbReference type="NCBI Taxonomy" id="2950107"/>
    <lineage>
        <taxon>Bacteria</taxon>
        <taxon>Pseudomonadati</taxon>
        <taxon>Planctomycetota</taxon>
        <taxon>Planctomycetia</taxon>
        <taxon>Pirellulales</taxon>
        <taxon>Pirellulaceae</taxon>
        <taxon>Aporhodopirellula</taxon>
    </lineage>
</organism>
<dbReference type="Gene3D" id="1.10.1740.10">
    <property type="match status" value="1"/>
</dbReference>
<accession>A0ABT0TZG4</accession>